<dbReference type="PANTHER" id="PTHR33281:SF19">
    <property type="entry name" value="VOLTAGE-DEPENDENT ANION CHANNEL-FORMING PROTEIN YNEE"/>
    <property type="match status" value="1"/>
</dbReference>
<keyword evidence="7 9" id="KW-0472">Membrane</keyword>
<keyword evidence="6" id="KW-0406">Ion transport</keyword>
<evidence type="ECO:0000256" key="5">
    <source>
        <dbReference type="ARBA" id="ARBA00022989"/>
    </source>
</evidence>
<dbReference type="AlphaFoldDB" id="A0A3D9YQ42"/>
<feature type="transmembrane region" description="Helical" evidence="9">
    <location>
        <begin position="218"/>
        <end position="249"/>
    </location>
</feature>
<dbReference type="GO" id="GO:0005254">
    <property type="term" value="F:chloride channel activity"/>
    <property type="evidence" value="ECO:0007669"/>
    <property type="project" value="InterPro"/>
</dbReference>
<evidence type="ECO:0000256" key="6">
    <source>
        <dbReference type="ARBA" id="ARBA00023065"/>
    </source>
</evidence>
<dbReference type="RefSeq" id="WP_115837277.1">
    <property type="nucleotide sequence ID" value="NZ_CP025086.1"/>
</dbReference>
<reference evidence="10 11" key="1">
    <citation type="submission" date="2018-08" db="EMBL/GenBank/DDBJ databases">
        <title>Genomic Encyclopedia of Type Strains, Phase IV (KMG-IV): sequencing the most valuable type-strain genomes for metagenomic binning, comparative biology and taxonomic classification.</title>
        <authorList>
            <person name="Goeker M."/>
        </authorList>
    </citation>
    <scope>NUCLEOTIDE SEQUENCE [LARGE SCALE GENOMIC DNA]</scope>
    <source>
        <strain evidence="10 11">BW863</strain>
    </source>
</reference>
<accession>A0A3D9YQ42</accession>
<keyword evidence="4 9" id="KW-0812">Transmembrane</keyword>
<comment type="caution">
    <text evidence="10">The sequence shown here is derived from an EMBL/GenBank/DDBJ whole genome shotgun (WGS) entry which is preliminary data.</text>
</comment>
<feature type="transmembrane region" description="Helical" evidence="9">
    <location>
        <begin position="53"/>
        <end position="70"/>
    </location>
</feature>
<sequence length="303" mass="33587">MIVRGRPNAFSLLFILRGSILPMIAPRVLCVLAVSVGVVIWHHLAPASFRDVPAAPFTLLGLALSIFLGFRNNACYERWWEGRKQWGQLTAETRNLTREFLAVLPDDSALRRRCVNRLVAFAHALRNQLRDGDDGKTPDWLPENERAAVAASRSQPDAIQRMQTAELSALLRGGRLSDILYSFFAQRLEGMTNVQTACERLHTTPTPFTYTLLLHRTAWLFCLLLPFGLVGTIGAATPILTAILAYAFFGLDALGEELEEPFGETQNALPLDALVRNIEIAVGEALGDATLPEPLKPRNFILD</sequence>
<evidence type="ECO:0000256" key="7">
    <source>
        <dbReference type="ARBA" id="ARBA00023136"/>
    </source>
</evidence>
<dbReference type="EMBL" id="QUMO01000004">
    <property type="protein sequence ID" value="REF84654.1"/>
    <property type="molecule type" value="Genomic_DNA"/>
</dbReference>
<proteinExistence type="inferred from homology"/>
<feature type="transmembrane region" description="Helical" evidence="9">
    <location>
        <begin position="20"/>
        <end position="41"/>
    </location>
</feature>
<evidence type="ECO:0000313" key="10">
    <source>
        <dbReference type="EMBL" id="REF84654.1"/>
    </source>
</evidence>
<comment type="subcellular location">
    <subcellularLocation>
        <location evidence="1">Cell membrane</location>
        <topology evidence="1">Multi-pass membrane protein</topology>
    </subcellularLocation>
</comment>
<dbReference type="OrthoDB" id="445589at2"/>
<name>A0A3D9YQ42_9HYPH</name>
<keyword evidence="2" id="KW-0813">Transport</keyword>
<evidence type="ECO:0000256" key="3">
    <source>
        <dbReference type="ARBA" id="ARBA00022475"/>
    </source>
</evidence>
<dbReference type="Proteomes" id="UP000256900">
    <property type="component" value="Unassembled WGS sequence"/>
</dbReference>
<evidence type="ECO:0000256" key="4">
    <source>
        <dbReference type="ARBA" id="ARBA00022692"/>
    </source>
</evidence>
<organism evidence="10 11">
    <name type="scientific">Methylovirgula ligni</name>
    <dbReference type="NCBI Taxonomy" id="569860"/>
    <lineage>
        <taxon>Bacteria</taxon>
        <taxon>Pseudomonadati</taxon>
        <taxon>Pseudomonadota</taxon>
        <taxon>Alphaproteobacteria</taxon>
        <taxon>Hyphomicrobiales</taxon>
        <taxon>Beijerinckiaceae</taxon>
        <taxon>Methylovirgula</taxon>
    </lineage>
</organism>
<dbReference type="PANTHER" id="PTHR33281">
    <property type="entry name" value="UPF0187 PROTEIN YNEE"/>
    <property type="match status" value="1"/>
</dbReference>
<keyword evidence="11" id="KW-1185">Reference proteome</keyword>
<evidence type="ECO:0000256" key="2">
    <source>
        <dbReference type="ARBA" id="ARBA00022448"/>
    </source>
</evidence>
<evidence type="ECO:0000313" key="11">
    <source>
        <dbReference type="Proteomes" id="UP000256900"/>
    </source>
</evidence>
<evidence type="ECO:0000256" key="9">
    <source>
        <dbReference type="SAM" id="Phobius"/>
    </source>
</evidence>
<evidence type="ECO:0000256" key="1">
    <source>
        <dbReference type="ARBA" id="ARBA00004651"/>
    </source>
</evidence>
<dbReference type="InterPro" id="IPR044669">
    <property type="entry name" value="YneE/VCCN1/2-like"/>
</dbReference>
<keyword evidence="3" id="KW-1003">Cell membrane</keyword>
<evidence type="ECO:0000256" key="8">
    <source>
        <dbReference type="ARBA" id="ARBA00034708"/>
    </source>
</evidence>
<protein>
    <submittedName>
        <fullName evidence="10">Putative membrane protein</fullName>
    </submittedName>
</protein>
<comment type="similarity">
    <text evidence="8">Belongs to the anion channel-forming bestrophin (TC 1.A.46) family.</text>
</comment>
<dbReference type="Pfam" id="PF25539">
    <property type="entry name" value="Bestrophin_2"/>
    <property type="match status" value="1"/>
</dbReference>
<gene>
    <name evidence="10" type="ORF">DES32_2764</name>
</gene>
<dbReference type="GO" id="GO:0005886">
    <property type="term" value="C:plasma membrane"/>
    <property type="evidence" value="ECO:0007669"/>
    <property type="project" value="UniProtKB-SubCell"/>
</dbReference>
<keyword evidence="5 9" id="KW-1133">Transmembrane helix</keyword>